<proteinExistence type="predicted"/>
<evidence type="ECO:0000313" key="1">
    <source>
        <dbReference type="EMBL" id="NML17262.1"/>
    </source>
</evidence>
<dbReference type="RefSeq" id="WP_169162168.1">
    <property type="nucleotide sequence ID" value="NZ_JABBFW010000016.1"/>
</dbReference>
<dbReference type="EMBL" id="JABBFW010000016">
    <property type="protein sequence ID" value="NML17262.1"/>
    <property type="molecule type" value="Genomic_DNA"/>
</dbReference>
<dbReference type="Proteomes" id="UP000574067">
    <property type="component" value="Unassembled WGS sequence"/>
</dbReference>
<protein>
    <submittedName>
        <fullName evidence="1">Uncharacterized protein</fullName>
    </submittedName>
</protein>
<sequence>MNGLQLDQSGYELCFESLREPRRVQAFPCDADGHVDMDELGETRLREYLYARAVIGKEFSLPSVRVRDEG</sequence>
<name>A0A848FD76_9BURK</name>
<accession>A0A848FD76</accession>
<evidence type="ECO:0000313" key="2">
    <source>
        <dbReference type="Proteomes" id="UP000574067"/>
    </source>
</evidence>
<keyword evidence="2" id="KW-1185">Reference proteome</keyword>
<organism evidence="1 2">
    <name type="scientific">Azohydromonas caseinilytica</name>
    <dbReference type="NCBI Taxonomy" id="2728836"/>
    <lineage>
        <taxon>Bacteria</taxon>
        <taxon>Pseudomonadati</taxon>
        <taxon>Pseudomonadota</taxon>
        <taxon>Betaproteobacteria</taxon>
        <taxon>Burkholderiales</taxon>
        <taxon>Sphaerotilaceae</taxon>
        <taxon>Azohydromonas</taxon>
    </lineage>
</organism>
<comment type="caution">
    <text evidence="1">The sequence shown here is derived from an EMBL/GenBank/DDBJ whole genome shotgun (WGS) entry which is preliminary data.</text>
</comment>
<reference evidence="1 2" key="1">
    <citation type="submission" date="2020-04" db="EMBL/GenBank/DDBJ databases">
        <title>Azohydromonas sp. isolated from soil.</title>
        <authorList>
            <person name="Dahal R.H."/>
        </authorList>
    </citation>
    <scope>NUCLEOTIDE SEQUENCE [LARGE SCALE GENOMIC DNA]</scope>
    <source>
        <strain evidence="1 2">G-1-1-14</strain>
    </source>
</reference>
<dbReference type="AlphaFoldDB" id="A0A848FD76"/>
<gene>
    <name evidence="1" type="ORF">HHL10_20000</name>
</gene>